<gene>
    <name evidence="4" type="ORF">ABC977_01490</name>
</gene>
<feature type="domain" description="Double zinc ribbon" evidence="3">
    <location>
        <begin position="37"/>
        <end position="94"/>
    </location>
</feature>
<dbReference type="PANTHER" id="PTHR47505:SF1">
    <property type="entry name" value="DNA UTILIZATION PROTEIN YHGH"/>
    <property type="match status" value="1"/>
</dbReference>
<feature type="compositionally biased region" description="Pro residues" evidence="2">
    <location>
        <begin position="1"/>
        <end position="10"/>
    </location>
</feature>
<evidence type="ECO:0000313" key="4">
    <source>
        <dbReference type="EMBL" id="MEY6431077.1"/>
    </source>
</evidence>
<sequence>MARSADPPPALGCKQTDRSSIQPVTLRTPVAWRRRGLDWLFPPTCALCGAPGQPGLDLCTPCERELPGNLRACPACAQPWPLAQPADPLCRRCRRRPPPFTAAHVPFLYEGILPALIAGAKFRGRLHLVRLVGTLLARALAEQRATRPALLVPVPLHASRLRERGYNQAHEIARTVATELGLAVDARCCERIRATSPQMGLTGTARRRNLRGAFGLRAVPDADHIAVIDDVVTTGTTAAELARTLLRTGVVTRVDLWGVARTP</sequence>
<dbReference type="RefSeq" id="WP_369665451.1">
    <property type="nucleotide sequence ID" value="NZ_JBDKXB010000001.1"/>
</dbReference>
<keyword evidence="5" id="KW-1185">Reference proteome</keyword>
<name>A0ABV4BA63_9GAMM</name>
<dbReference type="Gene3D" id="3.40.50.2020">
    <property type="match status" value="1"/>
</dbReference>
<evidence type="ECO:0000259" key="3">
    <source>
        <dbReference type="Pfam" id="PF18912"/>
    </source>
</evidence>
<dbReference type="Proteomes" id="UP001564408">
    <property type="component" value="Unassembled WGS sequence"/>
</dbReference>
<proteinExistence type="inferred from homology"/>
<evidence type="ECO:0000313" key="5">
    <source>
        <dbReference type="Proteomes" id="UP001564408"/>
    </source>
</evidence>
<comment type="caution">
    <text evidence="4">The sequence shown here is derived from an EMBL/GenBank/DDBJ whole genome shotgun (WGS) entry which is preliminary data.</text>
</comment>
<organism evidence="4 5">
    <name type="scientific">Thioalkalicoccus limnaeus</name>
    <dbReference type="NCBI Taxonomy" id="120681"/>
    <lineage>
        <taxon>Bacteria</taxon>
        <taxon>Pseudomonadati</taxon>
        <taxon>Pseudomonadota</taxon>
        <taxon>Gammaproteobacteria</taxon>
        <taxon>Chromatiales</taxon>
        <taxon>Chromatiaceae</taxon>
        <taxon>Thioalkalicoccus</taxon>
    </lineage>
</organism>
<dbReference type="SUPFAM" id="SSF53271">
    <property type="entry name" value="PRTase-like"/>
    <property type="match status" value="1"/>
</dbReference>
<comment type="similarity">
    <text evidence="1">Belongs to the ComF/GntX family.</text>
</comment>
<dbReference type="CDD" id="cd06223">
    <property type="entry name" value="PRTases_typeI"/>
    <property type="match status" value="1"/>
</dbReference>
<protein>
    <submittedName>
        <fullName evidence="4">ComF family protein</fullName>
    </submittedName>
</protein>
<evidence type="ECO:0000256" key="1">
    <source>
        <dbReference type="ARBA" id="ARBA00008007"/>
    </source>
</evidence>
<reference evidence="4 5" key="1">
    <citation type="submission" date="2024-05" db="EMBL/GenBank/DDBJ databases">
        <title>Genome Sequence and Characterization of the New Strain Purple Sulfur Bacterium of Genus Thioalkalicoccus.</title>
        <authorList>
            <person name="Bryantseva I.A."/>
            <person name="Kyndt J.A."/>
            <person name="Imhoff J.F."/>
        </authorList>
    </citation>
    <scope>NUCLEOTIDE SEQUENCE [LARGE SCALE GENOMIC DNA]</scope>
    <source>
        <strain evidence="4 5">Um2</strain>
    </source>
</reference>
<dbReference type="EMBL" id="JBDKXB010000001">
    <property type="protein sequence ID" value="MEY6431077.1"/>
    <property type="molecule type" value="Genomic_DNA"/>
</dbReference>
<accession>A0ABV4BA63</accession>
<dbReference type="InterPro" id="IPR051910">
    <property type="entry name" value="ComF/GntX_DNA_util-trans"/>
</dbReference>
<dbReference type="Pfam" id="PF18912">
    <property type="entry name" value="DZR_2"/>
    <property type="match status" value="1"/>
</dbReference>
<feature type="region of interest" description="Disordered" evidence="2">
    <location>
        <begin position="1"/>
        <end position="20"/>
    </location>
</feature>
<evidence type="ECO:0000256" key="2">
    <source>
        <dbReference type="SAM" id="MobiDB-lite"/>
    </source>
</evidence>
<dbReference type="InterPro" id="IPR029057">
    <property type="entry name" value="PRTase-like"/>
</dbReference>
<dbReference type="InterPro" id="IPR044005">
    <property type="entry name" value="DZR_2"/>
</dbReference>
<dbReference type="PANTHER" id="PTHR47505">
    <property type="entry name" value="DNA UTILIZATION PROTEIN YHGH"/>
    <property type="match status" value="1"/>
</dbReference>
<dbReference type="InterPro" id="IPR000836">
    <property type="entry name" value="PRTase_dom"/>
</dbReference>